<evidence type="ECO:0000256" key="1">
    <source>
        <dbReference type="SAM" id="MobiDB-lite"/>
    </source>
</evidence>
<feature type="compositionally biased region" description="Basic residues" evidence="1">
    <location>
        <begin position="642"/>
        <end position="656"/>
    </location>
</feature>
<dbReference type="Proteomes" id="UP000285326">
    <property type="component" value="Unassembled WGS sequence"/>
</dbReference>
<evidence type="ECO:0000313" key="2">
    <source>
        <dbReference type="EMBL" id="RKF72799.1"/>
    </source>
</evidence>
<feature type="compositionally biased region" description="Basic and acidic residues" evidence="1">
    <location>
        <begin position="142"/>
        <end position="163"/>
    </location>
</feature>
<comment type="caution">
    <text evidence="2">The sequence shown here is derived from an EMBL/GenBank/DDBJ whole genome shotgun (WGS) entry which is preliminary data.</text>
</comment>
<gene>
    <name evidence="2" type="ORF">GcM1_246021</name>
</gene>
<feature type="region of interest" description="Disordered" evidence="1">
    <location>
        <begin position="584"/>
        <end position="616"/>
    </location>
</feature>
<feature type="compositionally biased region" description="Basic residues" evidence="1">
    <location>
        <begin position="177"/>
        <end position="188"/>
    </location>
</feature>
<feature type="region of interest" description="Disordered" evidence="1">
    <location>
        <begin position="640"/>
        <end position="672"/>
    </location>
</feature>
<feature type="compositionally biased region" description="Basic residues" evidence="1">
    <location>
        <begin position="60"/>
        <end position="69"/>
    </location>
</feature>
<feature type="compositionally biased region" description="Low complexity" evidence="1">
    <location>
        <begin position="458"/>
        <end position="470"/>
    </location>
</feature>
<feature type="compositionally biased region" description="Polar residues" evidence="1">
    <location>
        <begin position="430"/>
        <end position="457"/>
    </location>
</feature>
<reference evidence="2 3" key="1">
    <citation type="journal article" date="2018" name="BMC Genomics">
        <title>Comparative genome analyses reveal sequence features reflecting distinct modes of host-adaptation between dicot and monocot powdery mildew.</title>
        <authorList>
            <person name="Wu Y."/>
            <person name="Ma X."/>
            <person name="Pan Z."/>
            <person name="Kale S.D."/>
            <person name="Song Y."/>
            <person name="King H."/>
            <person name="Zhang Q."/>
            <person name="Presley C."/>
            <person name="Deng X."/>
            <person name="Wei C.I."/>
            <person name="Xiao S."/>
        </authorList>
    </citation>
    <scope>NUCLEOTIDE SEQUENCE [LARGE SCALE GENOMIC DNA]</scope>
    <source>
        <strain evidence="2">UMSG1</strain>
    </source>
</reference>
<feature type="region of interest" description="Disordered" evidence="1">
    <location>
        <begin position="85"/>
        <end position="240"/>
    </location>
</feature>
<feature type="compositionally biased region" description="Polar residues" evidence="1">
    <location>
        <begin position="115"/>
        <end position="134"/>
    </location>
</feature>
<feature type="compositionally biased region" description="Basic and acidic residues" evidence="1">
    <location>
        <begin position="595"/>
        <end position="611"/>
    </location>
</feature>
<feature type="region of interest" description="Disordered" evidence="1">
    <location>
        <begin position="1"/>
        <end position="72"/>
    </location>
</feature>
<protein>
    <submittedName>
        <fullName evidence="2">Uncharacterized protein</fullName>
    </submittedName>
</protein>
<name>A0A420IE37_9PEZI</name>
<proteinExistence type="predicted"/>
<dbReference type="EMBL" id="MCBS01024692">
    <property type="protein sequence ID" value="RKF72799.1"/>
    <property type="molecule type" value="Genomic_DNA"/>
</dbReference>
<feature type="compositionally biased region" description="Basic and acidic residues" evidence="1">
    <location>
        <begin position="384"/>
        <end position="399"/>
    </location>
</feature>
<feature type="compositionally biased region" description="Low complexity" evidence="1">
    <location>
        <begin position="85"/>
        <end position="94"/>
    </location>
</feature>
<evidence type="ECO:0000313" key="3">
    <source>
        <dbReference type="Proteomes" id="UP000285326"/>
    </source>
</evidence>
<organism evidence="2 3">
    <name type="scientific">Golovinomyces cichoracearum</name>
    <dbReference type="NCBI Taxonomy" id="62708"/>
    <lineage>
        <taxon>Eukaryota</taxon>
        <taxon>Fungi</taxon>
        <taxon>Dikarya</taxon>
        <taxon>Ascomycota</taxon>
        <taxon>Pezizomycotina</taxon>
        <taxon>Leotiomycetes</taxon>
        <taxon>Erysiphales</taxon>
        <taxon>Erysiphaceae</taxon>
        <taxon>Golovinomyces</taxon>
    </lineage>
</organism>
<accession>A0A420IE37</accession>
<feature type="compositionally biased region" description="Basic and acidic residues" evidence="1">
    <location>
        <begin position="473"/>
        <end position="483"/>
    </location>
</feature>
<sequence>MWPFFWKEKHPNRRKSQLTSPNHMRLGSDGAMQGGPALRNEGERVASRKVCQDSNPSHRAPNKLRKGHRPTLSSASSRICFVCSRQSSDSSQSRTTVGIHNSPSPSRSKNRSVKTKSQSAPNTRTKNAVTNCLTQEPPKLPESMESRDRTSKLQKRFSHEKTYKKPQNVRQEEHSRANKRISMSRHDKKSPIGAVATVSSGARLAKRQRIRPEEKKKPRASSLASRNTNESPRSSTSDTWDNVNAYMLSSLDILSARPTLKCASRPRYVPSNTYAIGYTEHTEQMRGKINIPDGLITNDRVSHIADRLSTHELRELMERDQKRRKKKVVAEVAHTERQLRTRAESQLVDTDFSPQKPKDIVDKDVFKQERSGIRVRSESITKKEKEYLGQHKPQIEKRASYPFKADSFSERSSGPVKEYHTSSEPAEVALNSTSNQIEPTLQTNPTKKSGRSNVSQYLTSRLSTSSSTPTVPIDKENQTKDKPPQTWNFFFKHRNKDKRASVSRSFSTTSCDFLPPGENPHSCYTSMKSTSSIPRRTVSKFREDLPEFSVSSQSSRIISSESPDLQETSFMPVVNQLSSEPFQKYNKDTTISESKPIDIKKRHSENSRDDNPTDDAYQFHNLSQSLASIDSEASWLSSGRGCVKRNSKKSQKKARINSRSQKMFHQDNLESQEHSYKSEISEDDNFCRGRIFSKNFQAESPRALDEDGINEVYTEHTRWGAVARRPHITHRSSISRYSGHVLLNDVEADIDSISVHNSMVASQKSSSRKFAIEKPRSQGLFAATLDSDNQHLEDLSNTETRELKTKSFG</sequence>
<dbReference type="AlphaFoldDB" id="A0A420IE37"/>
<feature type="region of interest" description="Disordered" evidence="1">
    <location>
        <begin position="384"/>
        <end position="486"/>
    </location>
</feature>
<feature type="compositionally biased region" description="Polar residues" evidence="1">
    <location>
        <begin position="222"/>
        <end position="240"/>
    </location>
</feature>